<evidence type="ECO:0000259" key="2">
    <source>
        <dbReference type="PROSITE" id="PS50011"/>
    </source>
</evidence>
<dbReference type="GO" id="GO:0005524">
    <property type="term" value="F:ATP binding"/>
    <property type="evidence" value="ECO:0007669"/>
    <property type="project" value="InterPro"/>
</dbReference>
<evidence type="ECO:0000313" key="3">
    <source>
        <dbReference type="EMBL" id="QHU21689.1"/>
    </source>
</evidence>
<protein>
    <recommendedName>
        <fullName evidence="2">Protein kinase domain-containing protein</fullName>
    </recommendedName>
</protein>
<dbReference type="GO" id="GO:0004672">
    <property type="term" value="F:protein kinase activity"/>
    <property type="evidence" value="ECO:0007669"/>
    <property type="project" value="InterPro"/>
</dbReference>
<dbReference type="Gene3D" id="1.10.510.10">
    <property type="entry name" value="Transferase(Phosphotransferase) domain 1"/>
    <property type="match status" value="1"/>
</dbReference>
<feature type="compositionally biased region" description="Basic residues" evidence="1">
    <location>
        <begin position="426"/>
        <end position="441"/>
    </location>
</feature>
<dbReference type="EMBL" id="MN740992">
    <property type="protein sequence ID" value="QHU21689.1"/>
    <property type="molecule type" value="Genomic_DNA"/>
</dbReference>
<dbReference type="InterPro" id="IPR011009">
    <property type="entry name" value="Kinase-like_dom_sf"/>
</dbReference>
<proteinExistence type="predicted"/>
<dbReference type="Pfam" id="PF12330">
    <property type="entry name" value="Haspin_kinase"/>
    <property type="match status" value="1"/>
</dbReference>
<feature type="domain" description="Protein kinase" evidence="2">
    <location>
        <begin position="72"/>
        <end position="441"/>
    </location>
</feature>
<feature type="compositionally biased region" description="Acidic residues" evidence="1">
    <location>
        <begin position="154"/>
        <end position="191"/>
    </location>
</feature>
<dbReference type="AlphaFoldDB" id="A0A6C0KVR9"/>
<feature type="region of interest" description="Disordered" evidence="1">
    <location>
        <begin position="420"/>
        <end position="441"/>
    </location>
</feature>
<accession>A0A6C0KVR9</accession>
<dbReference type="InterPro" id="IPR000719">
    <property type="entry name" value="Prot_kinase_dom"/>
</dbReference>
<evidence type="ECO:0000256" key="1">
    <source>
        <dbReference type="SAM" id="MobiDB-lite"/>
    </source>
</evidence>
<feature type="region of interest" description="Disordered" evidence="1">
    <location>
        <begin position="150"/>
        <end position="191"/>
    </location>
</feature>
<sequence>MPIQQLSQDHVDAFQAVLGAGMPVRTIITNLNQDMPTATYFSDLIKTLRPLSMADSGEITVHESIRRKEINDIDIKPIGKGTYGTIYRNKIGNAVYKKISFESENTLALEENCREVFLESFIQTVLNTDSRYGNNVAKIIGIFREGRRNSNEEANNEEANNEEANNEEANNEEANNEEANNEEANNEEANNEEAAIPVVTLYIKMETVSKTIEKLLESLSDDGARLITYRQIKPTLLSLGTILDYFETNYKFRHRDLHTGNVMFSASNAIKLIDFGRSCLQLKSGKKTITYSVVRENIVVQPVLGTKIASSVRGAPCESYDLLIFMTSLLEYETQQFDKDAQTKLNSLVTQSTGTNLFAFWNKKKQPKMATFWKMYPDVVNEWNGTSFKIRIGTGLKMDTLNPDDAPIATPADFAAAVGALSGGTKTRRNRRNHNRSTRRR</sequence>
<organism evidence="3">
    <name type="scientific">viral metagenome</name>
    <dbReference type="NCBI Taxonomy" id="1070528"/>
    <lineage>
        <taxon>unclassified sequences</taxon>
        <taxon>metagenomes</taxon>
        <taxon>organismal metagenomes</taxon>
    </lineage>
</organism>
<dbReference type="PROSITE" id="PS50011">
    <property type="entry name" value="PROTEIN_KINASE_DOM"/>
    <property type="match status" value="1"/>
</dbReference>
<name>A0A6C0KVR9_9ZZZZ</name>
<reference evidence="3" key="1">
    <citation type="journal article" date="2020" name="Nature">
        <title>Giant virus diversity and host interactions through global metagenomics.</title>
        <authorList>
            <person name="Schulz F."/>
            <person name="Roux S."/>
            <person name="Paez-Espino D."/>
            <person name="Jungbluth S."/>
            <person name="Walsh D.A."/>
            <person name="Denef V.J."/>
            <person name="McMahon K.D."/>
            <person name="Konstantinidis K.T."/>
            <person name="Eloe-Fadrosh E.A."/>
            <person name="Kyrpides N.C."/>
            <person name="Woyke T."/>
        </authorList>
    </citation>
    <scope>NUCLEOTIDE SEQUENCE</scope>
    <source>
        <strain evidence="3">GVMAG-S-3300013286-35</strain>
    </source>
</reference>
<dbReference type="SUPFAM" id="SSF56112">
    <property type="entry name" value="Protein kinase-like (PK-like)"/>
    <property type="match status" value="1"/>
</dbReference>